<dbReference type="OrthoDB" id="3726712at2759"/>
<evidence type="ECO:0000313" key="1">
    <source>
        <dbReference type="EMBL" id="KAF2241414.1"/>
    </source>
</evidence>
<keyword evidence="2" id="KW-1185">Reference proteome</keyword>
<evidence type="ECO:0000313" key="2">
    <source>
        <dbReference type="Proteomes" id="UP000800094"/>
    </source>
</evidence>
<dbReference type="Proteomes" id="UP000800094">
    <property type="component" value="Unassembled WGS sequence"/>
</dbReference>
<name>A0A6A6HT98_9PLEO</name>
<reference evidence="1" key="1">
    <citation type="journal article" date="2020" name="Stud. Mycol.">
        <title>101 Dothideomycetes genomes: a test case for predicting lifestyles and emergence of pathogens.</title>
        <authorList>
            <person name="Haridas S."/>
            <person name="Albert R."/>
            <person name="Binder M."/>
            <person name="Bloem J."/>
            <person name="Labutti K."/>
            <person name="Salamov A."/>
            <person name="Andreopoulos B."/>
            <person name="Baker S."/>
            <person name="Barry K."/>
            <person name="Bills G."/>
            <person name="Bluhm B."/>
            <person name="Cannon C."/>
            <person name="Castanera R."/>
            <person name="Culley D."/>
            <person name="Daum C."/>
            <person name="Ezra D."/>
            <person name="Gonzalez J."/>
            <person name="Henrissat B."/>
            <person name="Kuo A."/>
            <person name="Liang C."/>
            <person name="Lipzen A."/>
            <person name="Lutzoni F."/>
            <person name="Magnuson J."/>
            <person name="Mondo S."/>
            <person name="Nolan M."/>
            <person name="Ohm R."/>
            <person name="Pangilinan J."/>
            <person name="Park H.-J."/>
            <person name="Ramirez L."/>
            <person name="Alfaro M."/>
            <person name="Sun H."/>
            <person name="Tritt A."/>
            <person name="Yoshinaga Y."/>
            <person name="Zwiers L.-H."/>
            <person name="Turgeon B."/>
            <person name="Goodwin S."/>
            <person name="Spatafora J."/>
            <person name="Crous P."/>
            <person name="Grigoriev I."/>
        </authorList>
    </citation>
    <scope>NUCLEOTIDE SEQUENCE</scope>
    <source>
        <strain evidence="1">CBS 122368</strain>
    </source>
</reference>
<protein>
    <submittedName>
        <fullName evidence="1">Uncharacterized protein</fullName>
    </submittedName>
</protein>
<proteinExistence type="predicted"/>
<gene>
    <name evidence="1" type="ORF">BU26DRAFT_525236</name>
</gene>
<dbReference type="AlphaFoldDB" id="A0A6A6HT98"/>
<dbReference type="RefSeq" id="XP_033676418.1">
    <property type="nucleotide sequence ID" value="XM_033830458.1"/>
</dbReference>
<dbReference type="EMBL" id="ML987212">
    <property type="protein sequence ID" value="KAF2241414.1"/>
    <property type="molecule type" value="Genomic_DNA"/>
</dbReference>
<organism evidence="1 2">
    <name type="scientific">Trematosphaeria pertusa</name>
    <dbReference type="NCBI Taxonomy" id="390896"/>
    <lineage>
        <taxon>Eukaryota</taxon>
        <taxon>Fungi</taxon>
        <taxon>Dikarya</taxon>
        <taxon>Ascomycota</taxon>
        <taxon>Pezizomycotina</taxon>
        <taxon>Dothideomycetes</taxon>
        <taxon>Pleosporomycetidae</taxon>
        <taxon>Pleosporales</taxon>
        <taxon>Massarineae</taxon>
        <taxon>Trematosphaeriaceae</taxon>
        <taxon>Trematosphaeria</taxon>
    </lineage>
</organism>
<sequence>MKNSSTVENPRSNPEQTSRVLTRSWRYWKQLLESATSMKDYPASCFDIGVLLNQTPPIPNNPKIKEEEVSGNLYLKGNAEWDIGGRSGCSLERTTKYSRLQKIPIGSSEPHFCQLSNQASPQRCRRHRDIGNHLALFVLGWSYVLSARLVESFRKSVADHVTYTDSRAAVRASSKEATANSLPIQMGNLTAAELRWWSAILAAGCGWQAILSRSHRQYYPPWSCHLYPEHLFEIIHPEAGHIDCPPPTSNEAQQYLVAFAKSNDAYDQLLAALAASLTLPTHGRFGAPIELPHPKSGFAQRVMDAAKQSTDESHIPHYMALSCIPSIISSTLLGCFWEPGIECDLASEWLYPAQELMQLISEEKRSKVIVKMMALHRPSSAPLWLGAGITGLIPSLLRVAMKHLPSTSLEATIWVRSLQSFMDPRFHRPPPKFNDLEGRTHIYREDEFRLLYITDVESRRYASPPLSPWPPFGTVDITTTNLEVQLHLNCAHRLLYKQWNWQLEDGKALLDPGVPTPMCDSLQKERGLAGQLSSRATRLWNNLRTSQRMVENGAYNRSTSQSATRAIFQWTLVDGIRPDDKKLWTHEWLRDLLEDESGDDDGEIDNEGSE</sequence>
<dbReference type="GeneID" id="54583788"/>
<accession>A0A6A6HT98</accession>